<feature type="domain" description="DUF6268" evidence="2">
    <location>
        <begin position="67"/>
        <end position="211"/>
    </location>
</feature>
<comment type="caution">
    <text evidence="3">The sequence shown here is derived from an EMBL/GenBank/DDBJ whole genome shotgun (WGS) entry which is preliminary data.</text>
</comment>
<evidence type="ECO:0000259" key="2">
    <source>
        <dbReference type="Pfam" id="PF19783"/>
    </source>
</evidence>
<gene>
    <name evidence="3" type="ORF">DPN68_04535</name>
</gene>
<dbReference type="EMBL" id="QLST01000004">
    <property type="protein sequence ID" value="RBA29035.1"/>
    <property type="molecule type" value="Genomic_DNA"/>
</dbReference>
<evidence type="ECO:0000313" key="3">
    <source>
        <dbReference type="EMBL" id="RBA29035.1"/>
    </source>
</evidence>
<evidence type="ECO:0000256" key="1">
    <source>
        <dbReference type="SAM" id="SignalP"/>
    </source>
</evidence>
<keyword evidence="1" id="KW-0732">Signal</keyword>
<dbReference type="Proteomes" id="UP000253319">
    <property type="component" value="Unassembled WGS sequence"/>
</dbReference>
<dbReference type="AlphaFoldDB" id="A0A365P3D2"/>
<protein>
    <recommendedName>
        <fullName evidence="2">DUF6268 domain-containing protein</fullName>
    </recommendedName>
</protein>
<dbReference type="InterPro" id="IPR046235">
    <property type="entry name" value="DUF6268"/>
</dbReference>
<name>A0A365P3D2_9FLAO</name>
<keyword evidence="4" id="KW-1185">Reference proteome</keyword>
<feature type="signal peptide" evidence="1">
    <location>
        <begin position="1"/>
        <end position="19"/>
    </location>
</feature>
<accession>A0A365P3D2</accession>
<sequence>MKKLKLLLAFLLCINFIYSQDYVDIVKLSVNNTTLGNIEDDYETSVNNTNFELYYPKQLSEKFVLLMGLTAENTRLNLAENAERTSLTMTRLNLGFKYQHSEKWSGTYVLLPKIASDFDNIGSNDFQIGALAILDYQYNESSKIKFGLYSSTENHGATLTPIVGLWHRSKDSKFYINATLPIRMDANYALTKNFSVGSDLLTSIKSYNLSEFNSNAYVQEESIRFAFYAALGLMENSIILRGKIGFDTTDYGVFDSNEKVGVQVLTFPLSTDKRTRFNSEFDSALYLGFDAIYRFDLTKAKKDE</sequence>
<dbReference type="Pfam" id="PF19783">
    <property type="entry name" value="DUF6268"/>
    <property type="match status" value="1"/>
</dbReference>
<reference evidence="3 4" key="1">
    <citation type="submission" date="2018-06" db="EMBL/GenBank/DDBJ databases">
        <title>Flavobacterium tibetense sp. nov., isolated from a wetland YonghuCo on Tibetan Plateau.</title>
        <authorList>
            <person name="Xing P."/>
            <person name="Phurbu D."/>
            <person name="Lu H."/>
        </authorList>
    </citation>
    <scope>NUCLEOTIDE SEQUENCE [LARGE SCALE GENOMIC DNA]</scope>
    <source>
        <strain evidence="3 4">YH5</strain>
    </source>
</reference>
<organism evidence="3 4">
    <name type="scientific">Flavobacterium tibetense</name>
    <dbReference type="NCBI Taxonomy" id="2233533"/>
    <lineage>
        <taxon>Bacteria</taxon>
        <taxon>Pseudomonadati</taxon>
        <taxon>Bacteroidota</taxon>
        <taxon>Flavobacteriia</taxon>
        <taxon>Flavobacteriales</taxon>
        <taxon>Flavobacteriaceae</taxon>
        <taxon>Flavobacterium</taxon>
    </lineage>
</organism>
<evidence type="ECO:0000313" key="4">
    <source>
        <dbReference type="Proteomes" id="UP000253319"/>
    </source>
</evidence>
<dbReference type="RefSeq" id="WP_113988464.1">
    <property type="nucleotide sequence ID" value="NZ_QLST01000004.1"/>
</dbReference>
<dbReference type="OrthoDB" id="1488805at2"/>
<feature type="chain" id="PRO_5017016699" description="DUF6268 domain-containing protein" evidence="1">
    <location>
        <begin position="20"/>
        <end position="304"/>
    </location>
</feature>
<proteinExistence type="predicted"/>